<keyword evidence="2" id="KW-0472">Membrane</keyword>
<accession>A0A7S2XH57</accession>
<feature type="transmembrane region" description="Helical" evidence="2">
    <location>
        <begin position="155"/>
        <end position="173"/>
    </location>
</feature>
<proteinExistence type="predicted"/>
<sequence>MNMQQPCQCTLHPGMSCTEHFLRAWLFRSSVESAKFYFRIHVLSAILRLNQIYKGPMSFIASKLMTFGKSVLFLSTYAASSMYSTCLIRNAIKSDIPLTSIISGFVAGSSIMLEDRKRRKELTLYVLPRSWEILVNAYLKYIGGENSFISRYSTAINIFAFQCAMAILMYLIHREGFRGLNSLNHGLITAIWGVTPPSRPKRKKKKKRMAEGEKVEEDDKRTTTATLPVSIRKNEDENISVEYNHPSTQKPQPQLEENNLDHACSTDNKKGPNVVSPPHVVRSIQN</sequence>
<dbReference type="AlphaFoldDB" id="A0A7S2XH57"/>
<feature type="transmembrane region" description="Helical" evidence="2">
    <location>
        <begin position="64"/>
        <end position="84"/>
    </location>
</feature>
<evidence type="ECO:0008006" key="4">
    <source>
        <dbReference type="Google" id="ProtNLM"/>
    </source>
</evidence>
<keyword evidence="2" id="KW-1133">Transmembrane helix</keyword>
<keyword evidence="2" id="KW-0812">Transmembrane</keyword>
<name>A0A7S2XH57_9EUKA</name>
<feature type="compositionally biased region" description="Polar residues" evidence="1">
    <location>
        <begin position="245"/>
        <end position="257"/>
    </location>
</feature>
<reference evidence="3" key="1">
    <citation type="submission" date="2021-01" db="EMBL/GenBank/DDBJ databases">
        <authorList>
            <person name="Corre E."/>
            <person name="Pelletier E."/>
            <person name="Niang G."/>
            <person name="Scheremetjew M."/>
            <person name="Finn R."/>
            <person name="Kale V."/>
            <person name="Holt S."/>
            <person name="Cochrane G."/>
            <person name="Meng A."/>
            <person name="Brown T."/>
            <person name="Cohen L."/>
        </authorList>
    </citation>
    <scope>NUCLEOTIDE SEQUENCE</scope>
    <source>
        <strain evidence="3">CCMP622</strain>
    </source>
</reference>
<feature type="compositionally biased region" description="Basic and acidic residues" evidence="1">
    <location>
        <begin position="209"/>
        <end position="222"/>
    </location>
</feature>
<evidence type="ECO:0000256" key="2">
    <source>
        <dbReference type="SAM" id="Phobius"/>
    </source>
</evidence>
<feature type="region of interest" description="Disordered" evidence="1">
    <location>
        <begin position="198"/>
        <end position="286"/>
    </location>
</feature>
<dbReference type="InterPro" id="IPR026749">
    <property type="entry name" value="Tmem135"/>
</dbReference>
<feature type="transmembrane region" description="Helical" evidence="2">
    <location>
        <begin position="96"/>
        <end position="113"/>
    </location>
</feature>
<gene>
    <name evidence="3" type="ORF">LSP00402_LOCUS16911</name>
</gene>
<dbReference type="EMBL" id="HBHP01027295">
    <property type="protein sequence ID" value="CAD9772920.1"/>
    <property type="molecule type" value="Transcribed_RNA"/>
</dbReference>
<organism evidence="3">
    <name type="scientific">Lotharella oceanica</name>
    <dbReference type="NCBI Taxonomy" id="641309"/>
    <lineage>
        <taxon>Eukaryota</taxon>
        <taxon>Sar</taxon>
        <taxon>Rhizaria</taxon>
        <taxon>Cercozoa</taxon>
        <taxon>Chlorarachniophyceae</taxon>
        <taxon>Lotharella</taxon>
    </lineage>
</organism>
<evidence type="ECO:0000256" key="1">
    <source>
        <dbReference type="SAM" id="MobiDB-lite"/>
    </source>
</evidence>
<protein>
    <recommendedName>
        <fullName evidence="4">Transmembrane protein 135 N-terminal domain-containing protein</fullName>
    </recommendedName>
</protein>
<dbReference type="PANTHER" id="PTHR12459:SF15">
    <property type="entry name" value="TRANSMEMBRANE PROTEIN 135"/>
    <property type="match status" value="1"/>
</dbReference>
<feature type="compositionally biased region" description="Basic residues" evidence="1">
    <location>
        <begin position="199"/>
        <end position="208"/>
    </location>
</feature>
<dbReference type="PANTHER" id="PTHR12459">
    <property type="entry name" value="TRANSMEMBRANE PROTEIN 135-RELATED"/>
    <property type="match status" value="1"/>
</dbReference>
<evidence type="ECO:0000313" key="3">
    <source>
        <dbReference type="EMBL" id="CAD9772920.1"/>
    </source>
</evidence>